<dbReference type="EMBL" id="JAQQLI010000035">
    <property type="protein sequence ID" value="MDC7787998.1"/>
    <property type="molecule type" value="Genomic_DNA"/>
</dbReference>
<reference evidence="1" key="1">
    <citation type="journal article" date="2023" name="Microbiol Resour">
        <title>Genome Sequences of Rhodoplanes serenus and Two Thermotolerant Strains, Rhodoplanes tepidamans and 'Rhodoplanes cryptolactis,' Further Refine the Genus.</title>
        <authorList>
            <person name="Rayyan A.A."/>
            <person name="Kyndt J.A."/>
        </authorList>
    </citation>
    <scope>NUCLEOTIDE SEQUENCE</scope>
    <source>
        <strain evidence="1">DSM 9987</strain>
    </source>
</reference>
<organism evidence="1 2">
    <name type="scientific">Rhodoplanes tepidamans</name>
    <name type="common">Rhodoplanes cryptolactis</name>
    <dbReference type="NCBI Taxonomy" id="200616"/>
    <lineage>
        <taxon>Bacteria</taxon>
        <taxon>Pseudomonadati</taxon>
        <taxon>Pseudomonadota</taxon>
        <taxon>Alphaproteobacteria</taxon>
        <taxon>Hyphomicrobiales</taxon>
        <taxon>Nitrobacteraceae</taxon>
        <taxon>Rhodoplanes</taxon>
    </lineage>
</organism>
<sequence length="89" mass="9106">MSRHPKAVALSKELVAMLAAHLDDGGSFPEIAGAVTSAVALVLGLASRAERAAVVETIVEKLPETAEKMAVLVVETRLHMALGETGGGS</sequence>
<comment type="caution">
    <text evidence="1">The sequence shown here is derived from an EMBL/GenBank/DDBJ whole genome shotgun (WGS) entry which is preliminary data.</text>
</comment>
<reference evidence="1" key="2">
    <citation type="submission" date="2023-02" db="EMBL/GenBank/DDBJ databases">
        <authorList>
            <person name="Rayyan A."/>
            <person name="Meyer T."/>
            <person name="Kyndt J.A."/>
        </authorList>
    </citation>
    <scope>NUCLEOTIDE SEQUENCE</scope>
    <source>
        <strain evidence="1">DSM 9987</strain>
    </source>
</reference>
<dbReference type="RefSeq" id="WP_272778834.1">
    <property type="nucleotide sequence ID" value="NZ_JAQQLI010000035.1"/>
</dbReference>
<dbReference type="Proteomes" id="UP001165652">
    <property type="component" value="Unassembled WGS sequence"/>
</dbReference>
<proteinExistence type="predicted"/>
<name>A0ABT5JF04_RHOTP</name>
<gene>
    <name evidence="1" type="ORF">PQJ73_20100</name>
</gene>
<evidence type="ECO:0000313" key="1">
    <source>
        <dbReference type="EMBL" id="MDC7787998.1"/>
    </source>
</evidence>
<protein>
    <submittedName>
        <fullName evidence="1">Uncharacterized protein</fullName>
    </submittedName>
</protein>
<keyword evidence="2" id="KW-1185">Reference proteome</keyword>
<evidence type="ECO:0000313" key="2">
    <source>
        <dbReference type="Proteomes" id="UP001165652"/>
    </source>
</evidence>
<accession>A0ABT5JF04</accession>